<dbReference type="SUPFAM" id="SSF49482">
    <property type="entry name" value="Aromatic compound dioxygenase"/>
    <property type="match status" value="1"/>
</dbReference>
<feature type="region of interest" description="Disordered" evidence="1">
    <location>
        <begin position="309"/>
        <end position="335"/>
    </location>
</feature>
<sequence length="380" mass="40808">MKFSLLCLSVVAIFDVALAHGPALSAAELQKRDTHLANARRSFSQCQGHLAKRSDLRREEFIRRHLGIGPLVKRQNPTPTQQRNIATGTNTQSPFTGVPTCVLAPESMQGPYYLPGELIRDDIRESQPGVDLLLDVQVYNARSCNVMENVMVDFWHANATGSYGGYRVEGTQGETWLRGLAATNNEGVAQITTKWPGHYNGRAVHIHIMASINGSIRTDGDKRTYDGGTHPFIGQLFFQMDTINDISKLKPYSDNQSPLTRNEDDSIFNDATGSVRGYNGLMDMKKIGDNLSDGVIAWISIGIDPGRDHDTGFPRSTGGGRGNSNDATTTIPVGGPSGTVAMVATTGVNRSGAQGLGDLGVAGRFAAAGIGAVLAAMMFL</sequence>
<dbReference type="PANTHER" id="PTHR34315:SF1">
    <property type="entry name" value="INTRADIOL RING-CLEAVAGE DIOXYGENASES DOMAIN-CONTAINING PROTEIN-RELATED"/>
    <property type="match status" value="1"/>
</dbReference>
<dbReference type="EMBL" id="HF935906">
    <property type="protein sequence ID" value="CCX32641.1"/>
    <property type="molecule type" value="Genomic_DNA"/>
</dbReference>
<accession>U4LVL2</accession>
<dbReference type="PANTHER" id="PTHR34315">
    <property type="match status" value="1"/>
</dbReference>
<dbReference type="InterPro" id="IPR000627">
    <property type="entry name" value="Intradiol_dOase_C"/>
</dbReference>
<feature type="region of interest" description="Disordered" evidence="1">
    <location>
        <begin position="71"/>
        <end position="91"/>
    </location>
</feature>
<reference evidence="4 5" key="1">
    <citation type="journal article" date="2013" name="PLoS Genet.">
        <title>The genome and development-dependent transcriptomes of Pyronema confluens: a window into fungal evolution.</title>
        <authorList>
            <person name="Traeger S."/>
            <person name="Altegoer F."/>
            <person name="Freitag M."/>
            <person name="Gabaldon T."/>
            <person name="Kempken F."/>
            <person name="Kumar A."/>
            <person name="Marcet-Houben M."/>
            <person name="Poggeler S."/>
            <person name="Stajich J.E."/>
            <person name="Nowrousian M."/>
        </authorList>
    </citation>
    <scope>NUCLEOTIDE SEQUENCE [LARGE SCALE GENOMIC DNA]</scope>
    <source>
        <strain evidence="5">CBS 100304</strain>
        <tissue evidence="4">Vegetative mycelium</tissue>
    </source>
</reference>
<dbReference type="GO" id="GO:0008199">
    <property type="term" value="F:ferric iron binding"/>
    <property type="evidence" value="ECO:0007669"/>
    <property type="project" value="InterPro"/>
</dbReference>
<dbReference type="Proteomes" id="UP000018144">
    <property type="component" value="Unassembled WGS sequence"/>
</dbReference>
<evidence type="ECO:0000256" key="2">
    <source>
        <dbReference type="SAM" id="SignalP"/>
    </source>
</evidence>
<organism evidence="4 5">
    <name type="scientific">Pyronema omphalodes (strain CBS 100304)</name>
    <name type="common">Pyronema confluens</name>
    <dbReference type="NCBI Taxonomy" id="1076935"/>
    <lineage>
        <taxon>Eukaryota</taxon>
        <taxon>Fungi</taxon>
        <taxon>Dikarya</taxon>
        <taxon>Ascomycota</taxon>
        <taxon>Pezizomycotina</taxon>
        <taxon>Pezizomycetes</taxon>
        <taxon>Pezizales</taxon>
        <taxon>Pyronemataceae</taxon>
        <taxon>Pyronema</taxon>
    </lineage>
</organism>
<feature type="compositionally biased region" description="Polar residues" evidence="1">
    <location>
        <begin position="75"/>
        <end position="91"/>
    </location>
</feature>
<evidence type="ECO:0000313" key="4">
    <source>
        <dbReference type="EMBL" id="CCX32641.1"/>
    </source>
</evidence>
<gene>
    <name evidence="4" type="ORF">PCON_13492</name>
</gene>
<dbReference type="eggNOG" id="ENOG502QPRK">
    <property type="taxonomic scope" value="Eukaryota"/>
</dbReference>
<dbReference type="Gene3D" id="2.60.130.10">
    <property type="entry name" value="Aromatic compound dioxygenase"/>
    <property type="match status" value="1"/>
</dbReference>
<protein>
    <submittedName>
        <fullName evidence="4">Similar to DEHA2E24376p [Debaryomyces hansenii CBS767] acc. no. XP_002770542</fullName>
    </submittedName>
</protein>
<dbReference type="GO" id="GO:0016702">
    <property type="term" value="F:oxidoreductase activity, acting on single donors with incorporation of molecular oxygen, incorporation of two atoms of oxygen"/>
    <property type="evidence" value="ECO:0007669"/>
    <property type="project" value="InterPro"/>
</dbReference>
<proteinExistence type="predicted"/>
<dbReference type="AlphaFoldDB" id="U4LVL2"/>
<evidence type="ECO:0000313" key="5">
    <source>
        <dbReference type="Proteomes" id="UP000018144"/>
    </source>
</evidence>
<keyword evidence="5" id="KW-1185">Reference proteome</keyword>
<dbReference type="STRING" id="1076935.U4LVL2"/>
<keyword evidence="2" id="KW-0732">Signal</keyword>
<dbReference type="CDD" id="cd03457">
    <property type="entry name" value="intradiol_dioxygenase_like"/>
    <property type="match status" value="1"/>
</dbReference>
<dbReference type="OrthoDB" id="121380at2759"/>
<dbReference type="Pfam" id="PF00775">
    <property type="entry name" value="Dioxygenase_C"/>
    <property type="match status" value="1"/>
</dbReference>
<feature type="signal peptide" evidence="2">
    <location>
        <begin position="1"/>
        <end position="19"/>
    </location>
</feature>
<evidence type="ECO:0000259" key="3">
    <source>
        <dbReference type="Pfam" id="PF00775"/>
    </source>
</evidence>
<evidence type="ECO:0000256" key="1">
    <source>
        <dbReference type="SAM" id="MobiDB-lite"/>
    </source>
</evidence>
<name>U4LVL2_PYROM</name>
<dbReference type="InterPro" id="IPR015889">
    <property type="entry name" value="Intradiol_dOase_core"/>
</dbReference>
<feature type="chain" id="PRO_5004651845" evidence="2">
    <location>
        <begin position="20"/>
        <end position="380"/>
    </location>
</feature>
<feature type="domain" description="Intradiol ring-cleavage dioxygenases" evidence="3">
    <location>
        <begin position="120"/>
        <end position="203"/>
    </location>
</feature>